<dbReference type="Pfam" id="PF13688">
    <property type="entry name" value="Reprolysin_5"/>
    <property type="match status" value="1"/>
</dbReference>
<dbReference type="CDD" id="cd04271">
    <property type="entry name" value="ZnMc_ADAM_fungal"/>
    <property type="match status" value="1"/>
</dbReference>
<feature type="binding site" evidence="4">
    <location>
        <position position="448"/>
    </location>
    <ligand>
        <name>Zn(2+)</name>
        <dbReference type="ChEBI" id="CHEBI:29105"/>
        <note>catalytic</note>
    </ligand>
</feature>
<dbReference type="SMART" id="SM00050">
    <property type="entry name" value="DISIN"/>
    <property type="match status" value="1"/>
</dbReference>
<keyword evidence="5" id="KW-0812">Transmembrane</keyword>
<evidence type="ECO:0000256" key="3">
    <source>
        <dbReference type="ARBA" id="ARBA00074021"/>
    </source>
</evidence>
<dbReference type="EMBL" id="PKMI01000039">
    <property type="protein sequence ID" value="RBA12024.1"/>
    <property type="molecule type" value="Genomic_DNA"/>
</dbReference>
<feature type="binding site" evidence="4">
    <location>
        <position position="444"/>
    </location>
    <ligand>
        <name>Zn(2+)</name>
        <dbReference type="ChEBI" id="CHEBI:29105"/>
        <note>catalytic</note>
    </ligand>
</feature>
<comment type="function">
    <text evidence="2">Probable zinc protease.</text>
</comment>
<dbReference type="GO" id="GO:0004222">
    <property type="term" value="F:metalloendopeptidase activity"/>
    <property type="evidence" value="ECO:0007669"/>
    <property type="project" value="InterPro"/>
</dbReference>
<keyword evidence="5" id="KW-1133">Transmembrane helix</keyword>
<dbReference type="Gene3D" id="3.40.390.10">
    <property type="entry name" value="Collagenase (Catalytic Domain)"/>
    <property type="match status" value="1"/>
</dbReference>
<feature type="domain" description="Peptidase M12B" evidence="7">
    <location>
        <begin position="289"/>
        <end position="505"/>
    </location>
</feature>
<keyword evidence="1" id="KW-1015">Disulfide bond</keyword>
<evidence type="ECO:0000256" key="5">
    <source>
        <dbReference type="SAM" id="Phobius"/>
    </source>
</evidence>
<sequence length="794" mass="85844">MVSLRSIATAIAGVALFFETSLGMLSTSNLPRSLGRSSNILEIASSVKRNAVNYISFINEPVINTPSHRIRADSHFDLLFSLHNGQQKIRLKLEPNHDILHENFAITHIGADGAVRSVETVNREDEKVFKGHVFIQRVGREGWTNAGWARITMHRDGKEPVFEGTLRIEGNHHHIHTGTNYQQVRHEDDPILSTSDARDDVMVVWRDSDIMSFNPTELKRRGASAALCDSDTLGFNSKFHELQDFDTFGAANTKSLFGRQSIDTGTGNDGSSVDLESTIGSVNGCPTSRRVALLGIATDCGYTSTFNSTEALRKNVIRMVNDASEVYEKSFNITLGIQNLTISDGSCPGSPSDTAPWNQKCSNSVDLSDRLNLFSAWRGQNEDSNAYWTLLSTCNTDSAVGLAWLGQLCRPGASANSNTGGRNETVAGANVVVKTSAEWQVFAHETGHTFGAVHDCTSQTCPVSSDAQSCCPLSKSSCDAQGDYIMNPSSREGISEFSPCTIGNICSGFRRNVNTECLTDNRNVKTISGQQCGNGIVEEGEDCDCGGEASCGDNPCCDAKTCKFKGQAECDNSNEECCTDKCKFASSGTVCRSSTGPCDPEEKCTGSSATCPKDKHSDDGTDCGDSLQCASGQCTSRDEQCRANYQNTTSSSVKACTNSCLLSCQASGDGFCTQRNQNFLDGTPCGGGGRCQNGSCEGASTWKEIENWFKNNKNIAIPVGCVLAALLLLSISCCCFSCIKRRIARRRAAKQPAMGAWPGYPRGPAPNQQGPYMYAPIDNNSGWQQQRTRSMRYA</sequence>
<dbReference type="GO" id="GO:0006508">
    <property type="term" value="P:proteolysis"/>
    <property type="evidence" value="ECO:0007669"/>
    <property type="project" value="InterPro"/>
</dbReference>
<feature type="transmembrane region" description="Helical" evidence="5">
    <location>
        <begin position="715"/>
        <end position="739"/>
    </location>
</feature>
<dbReference type="Gene3D" id="3.40.1620.60">
    <property type="match status" value="1"/>
</dbReference>
<dbReference type="SUPFAM" id="SSF55486">
    <property type="entry name" value="Metalloproteases ('zincins'), catalytic domain"/>
    <property type="match status" value="1"/>
</dbReference>
<feature type="binding site" evidence="4">
    <location>
        <position position="454"/>
    </location>
    <ligand>
        <name>Zn(2+)</name>
        <dbReference type="ChEBI" id="CHEBI:29105"/>
        <note>catalytic</note>
    </ligand>
</feature>
<comment type="caution">
    <text evidence="8">The sequence shown here is derived from an EMBL/GenBank/DDBJ whole genome shotgun (WGS) entry which is preliminary data.</text>
</comment>
<dbReference type="InterPro" id="IPR036436">
    <property type="entry name" value="Disintegrin_dom_sf"/>
</dbReference>
<keyword evidence="5" id="KW-0472">Membrane</keyword>
<dbReference type="GO" id="GO:0046872">
    <property type="term" value="F:metal ion binding"/>
    <property type="evidence" value="ECO:0007669"/>
    <property type="project" value="UniProtKB-KW"/>
</dbReference>
<dbReference type="PANTHER" id="PTHR11905">
    <property type="entry name" value="ADAM A DISINTEGRIN AND METALLOPROTEASE DOMAIN"/>
    <property type="match status" value="1"/>
</dbReference>
<reference evidence="8 9" key="1">
    <citation type="submission" date="2017-12" db="EMBL/GenBank/DDBJ databases">
        <title>Genome sequence of the mycotoxigenic crop pathogen Fusarium proliferatum, strain ITEM 2341 from Date Palm.</title>
        <authorList>
            <person name="Almiman B.F."/>
            <person name="Shittu T.A."/>
            <person name="Muthumeenakshi S."/>
            <person name="Baroncelli R."/>
            <person name="Sreenivasaprasada S."/>
        </authorList>
    </citation>
    <scope>NUCLEOTIDE SEQUENCE [LARGE SCALE GENOMIC DNA]</scope>
    <source>
        <strain evidence="8 9">ITEM 2341</strain>
    </source>
</reference>
<comment type="caution">
    <text evidence="4">Lacks conserved residue(s) required for the propagation of feature annotation.</text>
</comment>
<dbReference type="SUPFAM" id="SSF57552">
    <property type="entry name" value="Blood coagulation inhibitor (disintegrin)"/>
    <property type="match status" value="1"/>
</dbReference>
<dbReference type="Gene3D" id="4.10.70.10">
    <property type="entry name" value="Disintegrin domain"/>
    <property type="match status" value="1"/>
</dbReference>
<evidence type="ECO:0000259" key="7">
    <source>
        <dbReference type="PROSITE" id="PS50215"/>
    </source>
</evidence>
<keyword evidence="4" id="KW-0479">Metal-binding</keyword>
<dbReference type="InterPro" id="IPR024079">
    <property type="entry name" value="MetalloPept_cat_dom_sf"/>
</dbReference>
<evidence type="ECO:0000256" key="2">
    <source>
        <dbReference type="ARBA" id="ARBA00056552"/>
    </source>
</evidence>
<evidence type="ECO:0000256" key="4">
    <source>
        <dbReference type="PROSITE-ProRule" id="PRU00276"/>
    </source>
</evidence>
<dbReference type="PROSITE" id="PS50214">
    <property type="entry name" value="DISINTEGRIN_2"/>
    <property type="match status" value="1"/>
</dbReference>
<dbReference type="InterPro" id="IPR001590">
    <property type="entry name" value="Peptidase_M12B"/>
</dbReference>
<accession>A0A365MTZ0</accession>
<evidence type="ECO:0000313" key="9">
    <source>
        <dbReference type="Proteomes" id="UP000251714"/>
    </source>
</evidence>
<keyword evidence="4" id="KW-0862">Zinc</keyword>
<dbReference type="InterPro" id="IPR001762">
    <property type="entry name" value="Disintegrin_dom"/>
</dbReference>
<protein>
    <recommendedName>
        <fullName evidence="3">Disintegrin and metalloproteinase domain-containing protein B</fullName>
    </recommendedName>
</protein>
<dbReference type="AlphaFoldDB" id="A0A365MTZ0"/>
<organism evidence="8 9">
    <name type="scientific">Gibberella intermedia</name>
    <name type="common">Bulb rot disease fungus</name>
    <name type="synonym">Fusarium proliferatum</name>
    <dbReference type="NCBI Taxonomy" id="948311"/>
    <lineage>
        <taxon>Eukaryota</taxon>
        <taxon>Fungi</taxon>
        <taxon>Dikarya</taxon>
        <taxon>Ascomycota</taxon>
        <taxon>Pezizomycotina</taxon>
        <taxon>Sordariomycetes</taxon>
        <taxon>Hypocreomycetidae</taxon>
        <taxon>Hypocreales</taxon>
        <taxon>Nectriaceae</taxon>
        <taxon>Fusarium</taxon>
        <taxon>Fusarium fujikuroi species complex</taxon>
    </lineage>
</organism>
<gene>
    <name evidence="8" type="ORF">FPRO05_03474</name>
</gene>
<evidence type="ECO:0000259" key="6">
    <source>
        <dbReference type="PROSITE" id="PS50214"/>
    </source>
</evidence>
<dbReference type="FunFam" id="4.10.70.10:FF:000003">
    <property type="entry name" value="Disintegrin and metalloproteinase domain-containing protein 17"/>
    <property type="match status" value="1"/>
</dbReference>
<proteinExistence type="predicted"/>
<dbReference type="Pfam" id="PF00200">
    <property type="entry name" value="Disintegrin"/>
    <property type="match status" value="1"/>
</dbReference>
<feature type="domain" description="Disintegrin" evidence="6">
    <location>
        <begin position="529"/>
        <end position="619"/>
    </location>
</feature>
<dbReference type="InterPro" id="IPR034028">
    <property type="entry name" value="ZnMc_ADAM_fungal"/>
</dbReference>
<dbReference type="Proteomes" id="UP000251714">
    <property type="component" value="Unassembled WGS sequence"/>
</dbReference>
<feature type="active site" evidence="4">
    <location>
        <position position="445"/>
    </location>
</feature>
<name>A0A365MTZ0_GIBIN</name>
<evidence type="ECO:0000313" key="8">
    <source>
        <dbReference type="EMBL" id="RBA12024.1"/>
    </source>
</evidence>
<dbReference type="PANTHER" id="PTHR11905:SF159">
    <property type="entry name" value="ADAM METALLOPROTEASE"/>
    <property type="match status" value="1"/>
</dbReference>
<dbReference type="PROSITE" id="PS50215">
    <property type="entry name" value="ADAM_MEPRO"/>
    <property type="match status" value="1"/>
</dbReference>
<evidence type="ECO:0000256" key="1">
    <source>
        <dbReference type="ARBA" id="ARBA00023157"/>
    </source>
</evidence>